<dbReference type="SUPFAM" id="SSF51316">
    <property type="entry name" value="Mss4-like"/>
    <property type="match status" value="1"/>
</dbReference>
<dbReference type="Gene3D" id="3.90.1590.10">
    <property type="entry name" value="glutathione-dependent formaldehyde- activating enzyme (gfa)"/>
    <property type="match status" value="1"/>
</dbReference>
<dbReference type="Pfam" id="PF04828">
    <property type="entry name" value="GFA"/>
    <property type="match status" value="1"/>
</dbReference>
<dbReference type="PROSITE" id="PS51891">
    <property type="entry name" value="CENP_V_GFA"/>
    <property type="match status" value="1"/>
</dbReference>
<dbReference type="OrthoDB" id="9805575at2"/>
<dbReference type="RefSeq" id="WP_120524128.1">
    <property type="nucleotide sequence ID" value="NZ_JABFJV010000013.1"/>
</dbReference>
<keyword evidence="7" id="KW-1185">Reference proteome</keyword>
<dbReference type="Proteomes" id="UP000563426">
    <property type="component" value="Unassembled WGS sequence"/>
</dbReference>
<evidence type="ECO:0000313" key="6">
    <source>
        <dbReference type="EMBL" id="NOK32417.1"/>
    </source>
</evidence>
<comment type="caution">
    <text evidence="6">The sequence shown here is derived from an EMBL/GenBank/DDBJ whole genome shotgun (WGS) entry which is preliminary data.</text>
</comment>
<proteinExistence type="inferred from homology"/>
<dbReference type="InterPro" id="IPR006913">
    <property type="entry name" value="CENP-V/GFA"/>
</dbReference>
<gene>
    <name evidence="6" type="ORF">HMI49_04285</name>
</gene>
<evidence type="ECO:0000256" key="1">
    <source>
        <dbReference type="ARBA" id="ARBA00005495"/>
    </source>
</evidence>
<sequence length="132" mass="14756">MHRGSCLCGAVRFTVEGGLPNPDACHCSKCRKYSGHYFVSADVPRSAVRIEGEDQVRWFQSSEKARRGFCSVCGSSLFWDPLQRDWIGIAMGAFDTPTHTRIAVHVYMADKGDYYDVADGVPRFDTIPPKPH</sequence>
<dbReference type="EMBL" id="JABFJV010000013">
    <property type="protein sequence ID" value="NOK32417.1"/>
    <property type="molecule type" value="Genomic_DNA"/>
</dbReference>
<dbReference type="GO" id="GO:0046872">
    <property type="term" value="F:metal ion binding"/>
    <property type="evidence" value="ECO:0007669"/>
    <property type="project" value="UniProtKB-KW"/>
</dbReference>
<dbReference type="InterPro" id="IPR011057">
    <property type="entry name" value="Mss4-like_sf"/>
</dbReference>
<dbReference type="GO" id="GO:0016846">
    <property type="term" value="F:carbon-sulfur lyase activity"/>
    <property type="evidence" value="ECO:0007669"/>
    <property type="project" value="InterPro"/>
</dbReference>
<dbReference type="PANTHER" id="PTHR33337:SF40">
    <property type="entry name" value="CENP-V_GFA DOMAIN-CONTAINING PROTEIN-RELATED"/>
    <property type="match status" value="1"/>
</dbReference>
<evidence type="ECO:0000259" key="5">
    <source>
        <dbReference type="PROSITE" id="PS51891"/>
    </source>
</evidence>
<accession>A0A3A8IF12</accession>
<evidence type="ECO:0000256" key="3">
    <source>
        <dbReference type="ARBA" id="ARBA00022833"/>
    </source>
</evidence>
<reference evidence="6 7" key="1">
    <citation type="submission" date="2020-05" db="EMBL/GenBank/DDBJ databases">
        <authorList>
            <person name="Whitworth D."/>
        </authorList>
    </citation>
    <scope>NUCLEOTIDE SEQUENCE [LARGE SCALE GENOMIC DNA]</scope>
    <source>
        <strain evidence="6 7">AB043B</strain>
    </source>
</reference>
<dbReference type="AlphaFoldDB" id="A0A3A8IF12"/>
<feature type="domain" description="CENP-V/GFA" evidence="5">
    <location>
        <begin position="2"/>
        <end position="116"/>
    </location>
</feature>
<evidence type="ECO:0000256" key="2">
    <source>
        <dbReference type="ARBA" id="ARBA00022723"/>
    </source>
</evidence>
<keyword evidence="2" id="KW-0479">Metal-binding</keyword>
<name>A0A3A8IF12_9BACT</name>
<evidence type="ECO:0000313" key="7">
    <source>
        <dbReference type="Proteomes" id="UP000563426"/>
    </source>
</evidence>
<protein>
    <submittedName>
        <fullName evidence="6">GFA family protein</fullName>
    </submittedName>
</protein>
<evidence type="ECO:0000256" key="4">
    <source>
        <dbReference type="ARBA" id="ARBA00023239"/>
    </source>
</evidence>
<organism evidence="6 7">
    <name type="scientific">Corallococcus exercitus</name>
    <dbReference type="NCBI Taxonomy" id="2316736"/>
    <lineage>
        <taxon>Bacteria</taxon>
        <taxon>Pseudomonadati</taxon>
        <taxon>Myxococcota</taxon>
        <taxon>Myxococcia</taxon>
        <taxon>Myxococcales</taxon>
        <taxon>Cystobacterineae</taxon>
        <taxon>Myxococcaceae</taxon>
        <taxon>Corallococcus</taxon>
    </lineage>
</organism>
<keyword evidence="4" id="KW-0456">Lyase</keyword>
<dbReference type="PANTHER" id="PTHR33337">
    <property type="entry name" value="GFA DOMAIN-CONTAINING PROTEIN"/>
    <property type="match status" value="1"/>
</dbReference>
<keyword evidence="3" id="KW-0862">Zinc</keyword>
<comment type="similarity">
    <text evidence="1">Belongs to the Gfa family.</text>
</comment>